<dbReference type="EMBL" id="SEOQ01000578">
    <property type="protein sequence ID" value="TFY60178.1"/>
    <property type="molecule type" value="Genomic_DNA"/>
</dbReference>
<protein>
    <submittedName>
        <fullName evidence="1">Uncharacterized protein</fullName>
    </submittedName>
</protein>
<comment type="caution">
    <text evidence="1">The sequence shown here is derived from an EMBL/GenBank/DDBJ whole genome shotgun (WGS) entry which is preliminary data.</text>
</comment>
<gene>
    <name evidence="1" type="ORF">EVG20_g7513</name>
</gene>
<evidence type="ECO:0000313" key="1">
    <source>
        <dbReference type="EMBL" id="TFY60178.1"/>
    </source>
</evidence>
<dbReference type="Proteomes" id="UP000298327">
    <property type="component" value="Unassembled WGS sequence"/>
</dbReference>
<accession>A0A4Y9YE80</accession>
<evidence type="ECO:0000313" key="2">
    <source>
        <dbReference type="Proteomes" id="UP000298327"/>
    </source>
</evidence>
<reference evidence="1 2" key="1">
    <citation type="submission" date="2019-02" db="EMBL/GenBank/DDBJ databases">
        <title>Genome sequencing of the rare red list fungi Dentipellis fragilis.</title>
        <authorList>
            <person name="Buettner E."/>
            <person name="Kellner H."/>
        </authorList>
    </citation>
    <scope>NUCLEOTIDE SEQUENCE [LARGE SCALE GENOMIC DNA]</scope>
    <source>
        <strain evidence="1 2">DSM 105465</strain>
    </source>
</reference>
<organism evidence="1 2">
    <name type="scientific">Dentipellis fragilis</name>
    <dbReference type="NCBI Taxonomy" id="205917"/>
    <lineage>
        <taxon>Eukaryota</taxon>
        <taxon>Fungi</taxon>
        <taxon>Dikarya</taxon>
        <taxon>Basidiomycota</taxon>
        <taxon>Agaricomycotina</taxon>
        <taxon>Agaricomycetes</taxon>
        <taxon>Russulales</taxon>
        <taxon>Hericiaceae</taxon>
        <taxon>Dentipellis</taxon>
    </lineage>
</organism>
<dbReference type="AlphaFoldDB" id="A0A4Y9YE80"/>
<keyword evidence="2" id="KW-1185">Reference proteome</keyword>
<name>A0A4Y9YE80_9AGAM</name>
<sequence length="97" mass="11203">MWETSVMALWFFRSTVPGHSKKWCAYGPFRPTRPAHHDHKSCLRARTPSSKIVLEGRLHHALTDTRRVRRAKAMRTPDALEEEADLRLLIGSALRLD</sequence>
<proteinExistence type="predicted"/>